<dbReference type="AlphaFoldDB" id="A0A1W1CKT0"/>
<dbReference type="InterPro" id="IPR050210">
    <property type="entry name" value="tRNA_Adenine-N(6)_MTase"/>
</dbReference>
<proteinExistence type="predicted"/>
<dbReference type="PROSITE" id="PS00092">
    <property type="entry name" value="N6_MTASE"/>
    <property type="match status" value="1"/>
</dbReference>
<dbReference type="SUPFAM" id="SSF53335">
    <property type="entry name" value="S-adenosyl-L-methionine-dependent methyltransferases"/>
    <property type="match status" value="1"/>
</dbReference>
<dbReference type="PANTHER" id="PTHR47739">
    <property type="entry name" value="TRNA1(VAL) (ADENINE(37)-N6)-METHYLTRANSFERASE"/>
    <property type="match status" value="1"/>
</dbReference>
<dbReference type="GO" id="GO:0008757">
    <property type="term" value="F:S-adenosylmethionine-dependent methyltransferase activity"/>
    <property type="evidence" value="ECO:0007669"/>
    <property type="project" value="UniProtKB-ARBA"/>
</dbReference>
<name>A0A1W1CKT0_9ZZZZ</name>
<protein>
    <submittedName>
        <fullName evidence="2">tRNA (Adenine37-N(6))-methyltransferase TrmN6</fullName>
        <ecNumber evidence="2">2.1.1.223</ecNumber>
    </submittedName>
</protein>
<keyword evidence="2" id="KW-0808">Transferase</keyword>
<dbReference type="InterPro" id="IPR007848">
    <property type="entry name" value="Small_mtfrase_dom"/>
</dbReference>
<dbReference type="EC" id="2.1.1.223" evidence="2"/>
<dbReference type="GO" id="GO:0032259">
    <property type="term" value="P:methylation"/>
    <property type="evidence" value="ECO:0007669"/>
    <property type="project" value="UniProtKB-KW"/>
</dbReference>
<dbReference type="InterPro" id="IPR002052">
    <property type="entry name" value="DNA_methylase_N6_adenine_CS"/>
</dbReference>
<reference evidence="2" key="1">
    <citation type="submission" date="2016-10" db="EMBL/GenBank/DDBJ databases">
        <authorList>
            <person name="de Groot N.N."/>
        </authorList>
    </citation>
    <scope>NUCLEOTIDE SEQUENCE</scope>
</reference>
<sequence length="231" mass="26497">MLLYQPQSGYCYNSDSIFLYDFINAFQPKGRVLDVGAGCGVVGLLVARDNKKVTLEAVEKQAIFREYATINARVNGIELDLHAGDFLELESEEKYDYIISNPPFYPEGVQKSENEMLFYARYNVNLPLEPFFKKVSQLLKPRSHFIFCYDATQFAIICELLAKVKMRVVDVQFVHPKQDRNASLVMIHARNGSKSMLKVWPPFISFEGDEPSQKVQEIYKKANTQSIKCQI</sequence>
<organism evidence="2">
    <name type="scientific">hydrothermal vent metagenome</name>
    <dbReference type="NCBI Taxonomy" id="652676"/>
    <lineage>
        <taxon>unclassified sequences</taxon>
        <taxon>metagenomes</taxon>
        <taxon>ecological metagenomes</taxon>
    </lineage>
</organism>
<dbReference type="Pfam" id="PF05175">
    <property type="entry name" value="MTS"/>
    <property type="match status" value="1"/>
</dbReference>
<gene>
    <name evidence="2" type="ORF">MNB_SM-5-1047</name>
</gene>
<keyword evidence="2" id="KW-0489">Methyltransferase</keyword>
<dbReference type="CDD" id="cd02440">
    <property type="entry name" value="AdoMet_MTases"/>
    <property type="match status" value="1"/>
</dbReference>
<dbReference type="GO" id="GO:0003676">
    <property type="term" value="F:nucleic acid binding"/>
    <property type="evidence" value="ECO:0007669"/>
    <property type="project" value="InterPro"/>
</dbReference>
<dbReference type="InterPro" id="IPR029063">
    <property type="entry name" value="SAM-dependent_MTases_sf"/>
</dbReference>
<accession>A0A1W1CKT0</accession>
<dbReference type="Gene3D" id="3.40.50.150">
    <property type="entry name" value="Vaccinia Virus protein VP39"/>
    <property type="match status" value="1"/>
</dbReference>
<dbReference type="EMBL" id="FPHH01000091">
    <property type="protein sequence ID" value="SFV66271.1"/>
    <property type="molecule type" value="Genomic_DNA"/>
</dbReference>
<evidence type="ECO:0000313" key="2">
    <source>
        <dbReference type="EMBL" id="SFV66271.1"/>
    </source>
</evidence>
<evidence type="ECO:0000259" key="1">
    <source>
        <dbReference type="Pfam" id="PF05175"/>
    </source>
</evidence>
<dbReference type="PANTHER" id="PTHR47739:SF1">
    <property type="entry name" value="TRNA1(VAL) (ADENINE(37)-N6)-METHYLTRANSFERASE"/>
    <property type="match status" value="1"/>
</dbReference>
<feature type="domain" description="Methyltransferase small" evidence="1">
    <location>
        <begin position="28"/>
        <end position="108"/>
    </location>
</feature>